<gene>
    <name evidence="2" type="ORF">SAMN02745166_04420</name>
</gene>
<evidence type="ECO:0008006" key="4">
    <source>
        <dbReference type="Google" id="ProtNLM"/>
    </source>
</evidence>
<evidence type="ECO:0000256" key="1">
    <source>
        <dbReference type="SAM" id="SignalP"/>
    </source>
</evidence>
<accession>A0A1T4YWV2</accession>
<feature type="signal peptide" evidence="1">
    <location>
        <begin position="1"/>
        <end position="25"/>
    </location>
</feature>
<evidence type="ECO:0000313" key="2">
    <source>
        <dbReference type="EMBL" id="SKB06216.1"/>
    </source>
</evidence>
<reference evidence="3" key="1">
    <citation type="submission" date="2017-02" db="EMBL/GenBank/DDBJ databases">
        <authorList>
            <person name="Varghese N."/>
            <person name="Submissions S."/>
        </authorList>
    </citation>
    <scope>NUCLEOTIDE SEQUENCE [LARGE SCALE GENOMIC DNA]</scope>
    <source>
        <strain evidence="3">ATCC 700200</strain>
    </source>
</reference>
<sequence length="147" mass="16465">MTRLPLFLLLCFAALLCSCSMSFHREWKAALKAGPQEGVEGAWEGTWQSDVNGHHGKLRSVVGPVKNAEGDHSFHYHATWGKILSGAYRADHRVRQVKNVSAFQGQHQMPNWAGGLYTYEGTVKGDDFKATYECSMDKGSFTMKRVR</sequence>
<name>A0A1T4YWV2_9BACT</name>
<dbReference type="Proteomes" id="UP000190774">
    <property type="component" value="Unassembled WGS sequence"/>
</dbReference>
<dbReference type="AlphaFoldDB" id="A0A1T4YWV2"/>
<evidence type="ECO:0000313" key="3">
    <source>
        <dbReference type="Proteomes" id="UP000190774"/>
    </source>
</evidence>
<dbReference type="STRING" id="48467.SAMN02745166_04420"/>
<dbReference type="EMBL" id="FUYE01000020">
    <property type="protein sequence ID" value="SKB06216.1"/>
    <property type="molecule type" value="Genomic_DNA"/>
</dbReference>
<organism evidence="2 3">
    <name type="scientific">Prosthecobacter debontii</name>
    <dbReference type="NCBI Taxonomy" id="48467"/>
    <lineage>
        <taxon>Bacteria</taxon>
        <taxon>Pseudomonadati</taxon>
        <taxon>Verrucomicrobiota</taxon>
        <taxon>Verrucomicrobiia</taxon>
        <taxon>Verrucomicrobiales</taxon>
        <taxon>Verrucomicrobiaceae</taxon>
        <taxon>Prosthecobacter</taxon>
    </lineage>
</organism>
<dbReference type="PROSITE" id="PS51257">
    <property type="entry name" value="PROKAR_LIPOPROTEIN"/>
    <property type="match status" value="1"/>
</dbReference>
<feature type="chain" id="PRO_5010534948" description="MORN repeat variant" evidence="1">
    <location>
        <begin position="26"/>
        <end position="147"/>
    </location>
</feature>
<dbReference type="OrthoDB" id="193485at2"/>
<dbReference type="RefSeq" id="WP_078815557.1">
    <property type="nucleotide sequence ID" value="NZ_FUYE01000020.1"/>
</dbReference>
<protein>
    <recommendedName>
        <fullName evidence="4">MORN repeat variant</fullName>
    </recommendedName>
</protein>
<keyword evidence="3" id="KW-1185">Reference proteome</keyword>
<keyword evidence="1" id="KW-0732">Signal</keyword>
<proteinExistence type="predicted"/>